<proteinExistence type="predicted"/>
<dbReference type="AlphaFoldDB" id="A0A182FFQ3"/>
<dbReference type="SUPFAM" id="SSF46938">
    <property type="entry name" value="CRAL/TRIO N-terminal domain"/>
    <property type="match status" value="1"/>
</dbReference>
<evidence type="ECO:0000313" key="2">
    <source>
        <dbReference type="Proteomes" id="UP000069272"/>
    </source>
</evidence>
<dbReference type="Proteomes" id="UP000069272">
    <property type="component" value="Chromosome 3L"/>
</dbReference>
<dbReference type="CDD" id="cd00170">
    <property type="entry name" value="SEC14"/>
    <property type="match status" value="1"/>
</dbReference>
<dbReference type="PANTHER" id="PTHR10174:SF166">
    <property type="entry name" value="LD40136P"/>
    <property type="match status" value="1"/>
</dbReference>
<dbReference type="Gene3D" id="3.40.525.10">
    <property type="entry name" value="CRAL-TRIO lipid binding domain"/>
    <property type="match status" value="1"/>
</dbReference>
<dbReference type="InterPro" id="IPR001251">
    <property type="entry name" value="CRAL-TRIO_dom"/>
</dbReference>
<protein>
    <submittedName>
        <fullName evidence="1">Uncharacterized protein</fullName>
    </submittedName>
</protein>
<dbReference type="PANTHER" id="PTHR10174">
    <property type="entry name" value="ALPHA-TOCOPHEROL TRANSFER PROTEIN-RELATED"/>
    <property type="match status" value="1"/>
</dbReference>
<name>A0A182FFQ3_ANOAL</name>
<dbReference type="VEuPathDB" id="VectorBase:AALB005345"/>
<dbReference type="PROSITE" id="PS50191">
    <property type="entry name" value="CRAL_TRIO"/>
    <property type="match status" value="1"/>
</dbReference>
<dbReference type="GO" id="GO:1902936">
    <property type="term" value="F:phosphatidylinositol bisphosphate binding"/>
    <property type="evidence" value="ECO:0007669"/>
    <property type="project" value="TreeGrafter"/>
</dbReference>
<dbReference type="Gene3D" id="1.10.8.20">
    <property type="entry name" value="N-terminal domain of phosphatidylinositol transfer protein sec14p"/>
    <property type="match status" value="1"/>
</dbReference>
<dbReference type="VEuPathDB" id="VectorBase:AALB20_035267"/>
<dbReference type="STRING" id="7167.A0A182FFQ3"/>
<organism evidence="1 2">
    <name type="scientific">Anopheles albimanus</name>
    <name type="common">New world malaria mosquito</name>
    <dbReference type="NCBI Taxonomy" id="7167"/>
    <lineage>
        <taxon>Eukaryota</taxon>
        <taxon>Metazoa</taxon>
        <taxon>Ecdysozoa</taxon>
        <taxon>Arthropoda</taxon>
        <taxon>Hexapoda</taxon>
        <taxon>Insecta</taxon>
        <taxon>Pterygota</taxon>
        <taxon>Neoptera</taxon>
        <taxon>Endopterygota</taxon>
        <taxon>Diptera</taxon>
        <taxon>Nematocera</taxon>
        <taxon>Culicoidea</taxon>
        <taxon>Culicidae</taxon>
        <taxon>Anophelinae</taxon>
        <taxon>Anopheles</taxon>
    </lineage>
</organism>
<reference evidence="1" key="2">
    <citation type="submission" date="2022-08" db="UniProtKB">
        <authorList>
            <consortium name="EnsemblMetazoa"/>
        </authorList>
    </citation>
    <scope>IDENTIFICATION</scope>
    <source>
        <strain evidence="1">STECLA/ALBI9_A</strain>
    </source>
</reference>
<dbReference type="SMART" id="SM01100">
    <property type="entry name" value="CRAL_TRIO_N"/>
    <property type="match status" value="1"/>
</dbReference>
<evidence type="ECO:0000313" key="1">
    <source>
        <dbReference type="EnsemblMetazoa" id="AALB005345-PA"/>
    </source>
</evidence>
<dbReference type="EnsemblMetazoa" id="AALB005345-RA">
    <property type="protein sequence ID" value="AALB005345-PA"/>
    <property type="gene ID" value="AALB005345"/>
</dbReference>
<sequence>MKKSIETIVPTVDKCPAKYDPYRPVDSSLHRQIAIDDLREEPVMAEQALGQLREWIAKNPAIHACRTDARFLLRFLRVRKFAYVASCETLERNLAMRQRFPEWFSHLDTSEPWVQEMIDSEFILPLGRDELGRSVILYRWANFDTERFTVAQQIRFVQMILECLFEDERNQIAGTVTISDHSNEPMKTFAQWSFTDIKNYIDCVNKSIPVRVREVHVVNMPMFASTVVEWIMSCCSEKLRSRLKCYASLEAFISTTNFKSMLPKEYGGEQEVSEMKRELRQMLDQHREVLLALDDMKIDEKRCTSIWNQNQRTDLESGAIGSFRKLNVD</sequence>
<dbReference type="PRINTS" id="PR00180">
    <property type="entry name" value="CRETINALDHBP"/>
</dbReference>
<accession>A0A182FFQ3</accession>
<dbReference type="InterPro" id="IPR036273">
    <property type="entry name" value="CRAL/TRIO_N_dom_sf"/>
</dbReference>
<dbReference type="InterPro" id="IPR036865">
    <property type="entry name" value="CRAL-TRIO_dom_sf"/>
</dbReference>
<dbReference type="Pfam" id="PF00650">
    <property type="entry name" value="CRAL_TRIO"/>
    <property type="match status" value="1"/>
</dbReference>
<dbReference type="InterPro" id="IPR011074">
    <property type="entry name" value="CRAL/TRIO_N_dom"/>
</dbReference>
<dbReference type="SMART" id="SM00516">
    <property type="entry name" value="SEC14"/>
    <property type="match status" value="1"/>
</dbReference>
<keyword evidence="2" id="KW-1185">Reference proteome</keyword>
<dbReference type="GO" id="GO:0016020">
    <property type="term" value="C:membrane"/>
    <property type="evidence" value="ECO:0007669"/>
    <property type="project" value="TreeGrafter"/>
</dbReference>
<reference evidence="1 2" key="1">
    <citation type="journal article" date="2017" name="G3 (Bethesda)">
        <title>The Physical Genome Mapping of Anopheles albimanus Corrected Scaffold Misassemblies and Identified Interarm Rearrangements in Genus Anopheles.</title>
        <authorList>
            <person name="Artemov G.N."/>
            <person name="Peery A.N."/>
            <person name="Jiang X."/>
            <person name="Tu Z."/>
            <person name="Stegniy V.N."/>
            <person name="Sharakhova M.V."/>
            <person name="Sharakhov I.V."/>
        </authorList>
    </citation>
    <scope>NUCLEOTIDE SEQUENCE [LARGE SCALE GENOMIC DNA]</scope>
    <source>
        <strain evidence="1 2">ALBI9_A</strain>
    </source>
</reference>
<dbReference type="SUPFAM" id="SSF52087">
    <property type="entry name" value="CRAL/TRIO domain"/>
    <property type="match status" value="1"/>
</dbReference>